<accession>A0A1G6T2N6</accession>
<keyword evidence="1" id="KW-0732">Signal</keyword>
<evidence type="ECO:0000313" key="3">
    <source>
        <dbReference type="Proteomes" id="UP000199452"/>
    </source>
</evidence>
<dbReference type="Proteomes" id="UP000199452">
    <property type="component" value="Unassembled WGS sequence"/>
</dbReference>
<feature type="signal peptide" evidence="1">
    <location>
        <begin position="1"/>
        <end position="22"/>
    </location>
</feature>
<dbReference type="EMBL" id="FMYP01000110">
    <property type="protein sequence ID" value="SDD23261.1"/>
    <property type="molecule type" value="Genomic_DNA"/>
</dbReference>
<organism evidence="2 3">
    <name type="scientific">Williamwhitmania taraxaci</name>
    <dbReference type="NCBI Taxonomy" id="1640674"/>
    <lineage>
        <taxon>Bacteria</taxon>
        <taxon>Pseudomonadati</taxon>
        <taxon>Bacteroidota</taxon>
        <taxon>Bacteroidia</taxon>
        <taxon>Bacteroidales</taxon>
        <taxon>Williamwhitmaniaceae</taxon>
        <taxon>Williamwhitmania</taxon>
    </lineage>
</organism>
<evidence type="ECO:0000313" key="2">
    <source>
        <dbReference type="EMBL" id="SDD23261.1"/>
    </source>
</evidence>
<proteinExistence type="predicted"/>
<protein>
    <submittedName>
        <fullName evidence="2">Uncharacterized protein</fullName>
    </submittedName>
</protein>
<gene>
    <name evidence="2" type="ORF">SAMN05216323_11102</name>
</gene>
<name>A0A1G6T2N6_9BACT</name>
<reference evidence="2 3" key="1">
    <citation type="submission" date="2016-09" db="EMBL/GenBank/DDBJ databases">
        <authorList>
            <person name="Capua I."/>
            <person name="De Benedictis P."/>
            <person name="Joannis T."/>
            <person name="Lombin L.H."/>
            <person name="Cattoli G."/>
        </authorList>
    </citation>
    <scope>NUCLEOTIDE SEQUENCE [LARGE SCALE GENOMIC DNA]</scope>
    <source>
        <strain evidence="2 3">A7P-90m</strain>
    </source>
</reference>
<feature type="chain" id="PRO_5011511828" evidence="1">
    <location>
        <begin position="23"/>
        <end position="247"/>
    </location>
</feature>
<dbReference type="OrthoDB" id="1187902at2"/>
<evidence type="ECO:0000256" key="1">
    <source>
        <dbReference type="SAM" id="SignalP"/>
    </source>
</evidence>
<keyword evidence="3" id="KW-1185">Reference proteome</keyword>
<dbReference type="RefSeq" id="WP_092440961.1">
    <property type="nucleotide sequence ID" value="NZ_FMYP01000110.1"/>
</dbReference>
<dbReference type="AlphaFoldDB" id="A0A1G6T2N6"/>
<sequence>MNKIVIFISALISCLFSLTGLSQTENRLNDYYDQLKIDKRKILNEFVTYKTLPYDTNSTIYVIPVKTDEGEGWWSADIHLFKTLTNSGKIITYSIFEHATQSDAIALYKIWIDTAPYKLTKSNSAFGIRLDYANNSRAAGFDGETLLLVEEKNGNFINILKLDVSKIVAYGGGDCENTEMYKQKSILVIDKVNSNKGYNKIIEKVYFEHFYLNKDCEDGKKEKKNFKNVFQFNDSLYICKGQRLDGW</sequence>